<feature type="transmembrane region" description="Helical" evidence="10">
    <location>
        <begin position="243"/>
        <end position="272"/>
    </location>
</feature>
<keyword evidence="3 8" id="KW-0812">Transmembrane</keyword>
<evidence type="ECO:0000256" key="7">
    <source>
        <dbReference type="ARBA" id="ARBA00023303"/>
    </source>
</evidence>
<feature type="compositionally biased region" description="Polar residues" evidence="9">
    <location>
        <begin position="1071"/>
        <end position="1081"/>
    </location>
</feature>
<evidence type="ECO:0000256" key="8">
    <source>
        <dbReference type="RuleBase" id="RU003857"/>
    </source>
</evidence>
<feature type="transmembrane region" description="Helical" evidence="10">
    <location>
        <begin position="316"/>
        <end position="341"/>
    </location>
</feature>
<feature type="compositionally biased region" description="Polar residues" evidence="9">
    <location>
        <begin position="937"/>
        <end position="951"/>
    </location>
</feature>
<dbReference type="InterPro" id="IPR003280">
    <property type="entry name" value="2pore_dom_K_chnl"/>
</dbReference>
<feature type="compositionally biased region" description="Polar residues" evidence="9">
    <location>
        <begin position="1088"/>
        <end position="1099"/>
    </location>
</feature>
<feature type="compositionally biased region" description="Polar residues" evidence="9">
    <location>
        <begin position="1024"/>
        <end position="1042"/>
    </location>
</feature>
<feature type="region of interest" description="Disordered" evidence="9">
    <location>
        <begin position="1104"/>
        <end position="1123"/>
    </location>
</feature>
<name>A0ABM3UM52_MUSDO</name>
<feature type="compositionally biased region" description="Low complexity" evidence="9">
    <location>
        <begin position="1044"/>
        <end position="1070"/>
    </location>
</feature>
<organism evidence="12 13">
    <name type="scientific">Musca domestica</name>
    <name type="common">House fly</name>
    <dbReference type="NCBI Taxonomy" id="7370"/>
    <lineage>
        <taxon>Eukaryota</taxon>
        <taxon>Metazoa</taxon>
        <taxon>Ecdysozoa</taxon>
        <taxon>Arthropoda</taxon>
        <taxon>Hexapoda</taxon>
        <taxon>Insecta</taxon>
        <taxon>Pterygota</taxon>
        <taxon>Neoptera</taxon>
        <taxon>Endopterygota</taxon>
        <taxon>Diptera</taxon>
        <taxon>Brachycera</taxon>
        <taxon>Muscomorpha</taxon>
        <taxon>Muscoidea</taxon>
        <taxon>Muscidae</taxon>
        <taxon>Musca</taxon>
    </lineage>
</organism>
<dbReference type="RefSeq" id="XP_058974613.1">
    <property type="nucleotide sequence ID" value="XM_059118630.1"/>
</dbReference>
<feature type="region of interest" description="Disordered" evidence="9">
    <location>
        <begin position="18"/>
        <end position="73"/>
    </location>
</feature>
<feature type="region of interest" description="Disordered" evidence="9">
    <location>
        <begin position="937"/>
        <end position="986"/>
    </location>
</feature>
<dbReference type="PRINTS" id="PR01333">
    <property type="entry name" value="2POREKCHANEL"/>
</dbReference>
<evidence type="ECO:0000256" key="10">
    <source>
        <dbReference type="SAM" id="Phobius"/>
    </source>
</evidence>
<dbReference type="Pfam" id="PF07885">
    <property type="entry name" value="Ion_trans_2"/>
    <property type="match status" value="2"/>
</dbReference>
<evidence type="ECO:0000256" key="6">
    <source>
        <dbReference type="ARBA" id="ARBA00023136"/>
    </source>
</evidence>
<keyword evidence="5 8" id="KW-0406">Ion transport</keyword>
<comment type="similarity">
    <text evidence="8">Belongs to the two pore domain potassium channel (TC 1.A.1.8) family.</text>
</comment>
<dbReference type="Proteomes" id="UP001652621">
    <property type="component" value="Unplaced"/>
</dbReference>
<comment type="subcellular location">
    <subcellularLocation>
        <location evidence="1">Membrane</location>
        <topology evidence="1">Multi-pass membrane protein</topology>
    </subcellularLocation>
</comment>
<protein>
    <submittedName>
        <fullName evidence="13">Open rectifier potassium channel protein 1 isoform X1</fullName>
    </submittedName>
</protein>
<evidence type="ECO:0000259" key="11">
    <source>
        <dbReference type="Pfam" id="PF07885"/>
    </source>
</evidence>
<feature type="transmembrane region" description="Helical" evidence="10">
    <location>
        <begin position="167"/>
        <end position="188"/>
    </location>
</feature>
<feature type="compositionally biased region" description="Polar residues" evidence="9">
    <location>
        <begin position="59"/>
        <end position="72"/>
    </location>
</feature>
<keyword evidence="7 8" id="KW-0407">Ion channel</keyword>
<dbReference type="GO" id="GO:0034220">
    <property type="term" value="P:monoatomic ion transmembrane transport"/>
    <property type="evidence" value="ECO:0007669"/>
    <property type="project" value="UniProtKB-KW"/>
</dbReference>
<evidence type="ECO:0000256" key="1">
    <source>
        <dbReference type="ARBA" id="ARBA00004141"/>
    </source>
</evidence>
<evidence type="ECO:0000256" key="2">
    <source>
        <dbReference type="ARBA" id="ARBA00022448"/>
    </source>
</evidence>
<accession>A0ABM3UM52</accession>
<dbReference type="PANTHER" id="PTHR11003">
    <property type="entry name" value="POTASSIUM CHANNEL, SUBFAMILY K"/>
    <property type="match status" value="1"/>
</dbReference>
<keyword evidence="12" id="KW-1185">Reference proteome</keyword>
<keyword evidence="2 8" id="KW-0813">Transport</keyword>
<gene>
    <name evidence="13" type="primary">LOC101897689</name>
</gene>
<evidence type="ECO:0000256" key="4">
    <source>
        <dbReference type="ARBA" id="ARBA00022989"/>
    </source>
</evidence>
<feature type="region of interest" description="Disordered" evidence="9">
    <location>
        <begin position="729"/>
        <end position="752"/>
    </location>
</feature>
<dbReference type="PANTHER" id="PTHR11003:SF331">
    <property type="entry name" value="OPEN RECTIFIER POTASSIUM CHANNEL PROTEIN 1"/>
    <property type="match status" value="1"/>
</dbReference>
<dbReference type="SUPFAM" id="SSF81324">
    <property type="entry name" value="Voltage-gated potassium channels"/>
    <property type="match status" value="2"/>
</dbReference>
<evidence type="ECO:0000313" key="12">
    <source>
        <dbReference type="Proteomes" id="UP001652621"/>
    </source>
</evidence>
<reference evidence="13" key="1">
    <citation type="submission" date="2025-08" db="UniProtKB">
        <authorList>
            <consortium name="RefSeq"/>
        </authorList>
    </citation>
    <scope>IDENTIFICATION</scope>
    <source>
        <strain evidence="13">Aabys</strain>
        <tissue evidence="13">Whole body</tissue>
    </source>
</reference>
<sequence length="1123" mass="125136">MGLASIYFKLCAFSRLAESTRSAPQRKQKKRTESSSAEAAATTKASDSTTNPYPDDKSLNNCDNDSTNTANDGQRMMSPKRMILLLIFYISYLMFGASIYYHIEHGLEYHRRQEELKERIAINEYILEQLDDKNVTTQNEVLERISDYCGKPVTDYRNDEYEIPYTWTFYHSFFFAFTVCSTVGYGNISPTTTLGRMIMIVYSVIGIPINGILFAGLGEYFGKTFSAIYRRYKKYKMSRDVHYVPPQLGLITTILIALVPGITLFLLLPSWVFSYFEDWPYSLALYYSYVTTTTIGFGDYVPTFQPQQPREFGGWFVVYEIFIIIWFIFSLGYLLMIMTFITRGLQSKKLARLEQQLSSNIKATQHRIWSGVTKDVGYLRRILNELYILKFKPVYTESAEYEYSLHRSASCPELTMYRVDPVPVPSRKRAFSECYDAVEARGDDSLFTVHASSDTELNRIDRQKSFETAEAFRQTTGLLAKVVTALATVQPPPQDEDTTVGAASMYGGYHGFSDSQILASEWSFPGTNEIPKPRGRACSDFNLDPKWKGGRRSTMPAHQEWTWSGDNDQIQEAINSRCRQMDRERENIYRSSLGLPTLDHVVNVDEDDFNRKPQTASGRAKKFSIPDGFRRLFPFKKRPSQADWSVVEGEKGDKRKFSVASVPEGIPHNVPTLDYYSTVTANASPTYFRNGKPLQTSNGSLNTRLSVLGLNNINENPRPELSQLTELNNGSSITTNTSYQRNPQAQGDRRRKVSAFTQNPALSNRRGSMFPPTSAAAALSQRRASVFNPERRGSNVSVAGFNPPPRRGSLFPLAANANRRPSLFSTASQEDVEILENTTLADLIRALEMVHTQAVLDEQVEASALANKSGGGGLSNMFRSDKKKRKASAAVLDDSPLPPILSLFGNDSKTLNAAAANRLYARRSTIVGTLPQTSHQLNQTSITPSNASNILTRRRQSTVQIKDPPPSYSERDGQSSVTSTPSTQTKFKRRFSVRPTALQIPPGMAPPPGVNINTVVSQMPMGGPSTSAGAMSSLGPPSQTVLQRRLSLRPSPLAQPTITTTSPDGSTTTTNPLPSASSSTARLLPARPSNTSTHSPLSRIVQISQAQRKSSMPDGFSTQKPDK</sequence>
<feature type="transmembrane region" description="Helical" evidence="10">
    <location>
        <begin position="200"/>
        <end position="222"/>
    </location>
</feature>
<dbReference type="InterPro" id="IPR013099">
    <property type="entry name" value="K_chnl_dom"/>
</dbReference>
<evidence type="ECO:0000256" key="5">
    <source>
        <dbReference type="ARBA" id="ARBA00023065"/>
    </source>
</evidence>
<feature type="compositionally biased region" description="Low complexity" evidence="9">
    <location>
        <begin position="34"/>
        <end position="50"/>
    </location>
</feature>
<evidence type="ECO:0000256" key="9">
    <source>
        <dbReference type="SAM" id="MobiDB-lite"/>
    </source>
</evidence>
<dbReference type="Gene3D" id="1.10.287.70">
    <property type="match status" value="1"/>
</dbReference>
<keyword evidence="4 10" id="KW-1133">Transmembrane helix</keyword>
<feature type="transmembrane region" description="Helical" evidence="10">
    <location>
        <begin position="284"/>
        <end position="304"/>
    </location>
</feature>
<feature type="domain" description="Potassium channel" evidence="11">
    <location>
        <begin position="262"/>
        <end position="343"/>
    </location>
</feature>
<evidence type="ECO:0000313" key="13">
    <source>
        <dbReference type="RefSeq" id="XP_058974613.1"/>
    </source>
</evidence>
<dbReference type="GeneID" id="101897689"/>
<evidence type="ECO:0000256" key="3">
    <source>
        <dbReference type="ARBA" id="ARBA00022692"/>
    </source>
</evidence>
<feature type="domain" description="Potassium channel" evidence="11">
    <location>
        <begin position="165"/>
        <end position="221"/>
    </location>
</feature>
<feature type="compositionally biased region" description="Polar residues" evidence="9">
    <location>
        <begin position="729"/>
        <end position="745"/>
    </location>
</feature>
<feature type="region of interest" description="Disordered" evidence="9">
    <location>
        <begin position="998"/>
        <end position="1099"/>
    </location>
</feature>
<proteinExistence type="inferred from homology"/>
<feature type="transmembrane region" description="Helical" evidence="10">
    <location>
        <begin position="82"/>
        <end position="103"/>
    </location>
</feature>
<feature type="compositionally biased region" description="Low complexity" evidence="9">
    <location>
        <begin position="974"/>
        <end position="985"/>
    </location>
</feature>
<keyword evidence="6 10" id="KW-0472">Membrane</keyword>